<feature type="domain" description="Ferrous iron transporter FeoA-like" evidence="2">
    <location>
        <begin position="4"/>
        <end position="76"/>
    </location>
</feature>
<gene>
    <name evidence="3" type="ORF">SKTS_16190</name>
</gene>
<dbReference type="RefSeq" id="WP_173063056.1">
    <property type="nucleotide sequence ID" value="NZ_AP022853.1"/>
</dbReference>
<proteinExistence type="predicted"/>
<keyword evidence="1" id="KW-0408">Iron</keyword>
<dbReference type="InterPro" id="IPR038157">
    <property type="entry name" value="FeoA_core_dom"/>
</dbReference>
<dbReference type="InterPro" id="IPR052713">
    <property type="entry name" value="FeoA"/>
</dbReference>
<dbReference type="PANTHER" id="PTHR42954:SF2">
    <property type="entry name" value="FE(2+) TRANSPORT PROTEIN A"/>
    <property type="match status" value="1"/>
</dbReference>
<sequence length="81" mass="8882">MTTVRLSTLKPGDSATIAALHTDEALYHRLAAMGFRIGKRIDLVRRAKFAGPLHVRIGTTDIMLRRSDAQHIDVTPAGMAE</sequence>
<dbReference type="KEGG" id="slac:SKTS_16190"/>
<dbReference type="Proteomes" id="UP000502260">
    <property type="component" value="Chromosome"/>
</dbReference>
<accession>A0A6F8VA60</accession>
<dbReference type="PANTHER" id="PTHR42954">
    <property type="entry name" value="FE(2+) TRANSPORT PROTEIN A"/>
    <property type="match status" value="1"/>
</dbReference>
<dbReference type="GO" id="GO:0046914">
    <property type="term" value="F:transition metal ion binding"/>
    <property type="evidence" value="ECO:0007669"/>
    <property type="project" value="InterPro"/>
</dbReference>
<dbReference type="AlphaFoldDB" id="A0A6F8VA60"/>
<dbReference type="Gene3D" id="2.30.30.90">
    <property type="match status" value="1"/>
</dbReference>
<dbReference type="InterPro" id="IPR007167">
    <property type="entry name" value="Fe-transptr_FeoA-like"/>
</dbReference>
<evidence type="ECO:0000256" key="1">
    <source>
        <dbReference type="ARBA" id="ARBA00023004"/>
    </source>
</evidence>
<evidence type="ECO:0000313" key="3">
    <source>
        <dbReference type="EMBL" id="BCB26733.1"/>
    </source>
</evidence>
<name>A0A6F8VA60_9PROT</name>
<evidence type="ECO:0000259" key="2">
    <source>
        <dbReference type="SMART" id="SM00899"/>
    </source>
</evidence>
<dbReference type="SMART" id="SM00899">
    <property type="entry name" value="FeoA"/>
    <property type="match status" value="1"/>
</dbReference>
<dbReference type="SUPFAM" id="SSF50037">
    <property type="entry name" value="C-terminal domain of transcriptional repressors"/>
    <property type="match status" value="1"/>
</dbReference>
<protein>
    <recommendedName>
        <fullName evidence="2">Ferrous iron transporter FeoA-like domain-containing protein</fullName>
    </recommendedName>
</protein>
<evidence type="ECO:0000313" key="4">
    <source>
        <dbReference type="Proteomes" id="UP000502260"/>
    </source>
</evidence>
<organism evidence="3 4">
    <name type="scientific">Sulfurimicrobium lacus</name>
    <dbReference type="NCBI Taxonomy" id="2715678"/>
    <lineage>
        <taxon>Bacteria</taxon>
        <taxon>Pseudomonadati</taxon>
        <taxon>Pseudomonadota</taxon>
        <taxon>Betaproteobacteria</taxon>
        <taxon>Nitrosomonadales</taxon>
        <taxon>Sulfuricellaceae</taxon>
        <taxon>Sulfurimicrobium</taxon>
    </lineage>
</organism>
<dbReference type="EMBL" id="AP022853">
    <property type="protein sequence ID" value="BCB26733.1"/>
    <property type="molecule type" value="Genomic_DNA"/>
</dbReference>
<reference evidence="4" key="1">
    <citation type="submission" date="2020-03" db="EMBL/GenBank/DDBJ databases">
        <title>Complete genome sequence of sulfur-oxidizing bacterium skT11.</title>
        <authorList>
            <person name="Kanda M."/>
            <person name="Kojima H."/>
            <person name="Fukui M."/>
        </authorList>
    </citation>
    <scope>NUCLEOTIDE SEQUENCE [LARGE SCALE GENOMIC DNA]</scope>
    <source>
        <strain evidence="4">skT11</strain>
    </source>
</reference>
<keyword evidence="4" id="KW-1185">Reference proteome</keyword>
<dbReference type="InterPro" id="IPR008988">
    <property type="entry name" value="Transcriptional_repressor_C"/>
</dbReference>
<dbReference type="Pfam" id="PF04023">
    <property type="entry name" value="FeoA"/>
    <property type="match status" value="1"/>
</dbReference>